<dbReference type="PANTHER" id="PTHR30580:SF1">
    <property type="entry name" value="COMF OPERON PROTEIN 1"/>
    <property type="match status" value="1"/>
</dbReference>
<name>A0ABS4H2C7_9BACL</name>
<evidence type="ECO:0000256" key="3">
    <source>
        <dbReference type="ARBA" id="ARBA00023125"/>
    </source>
</evidence>
<reference evidence="6 7" key="1">
    <citation type="submission" date="2021-03" db="EMBL/GenBank/DDBJ databases">
        <title>Genomic Encyclopedia of Type Strains, Phase IV (KMG-IV): sequencing the most valuable type-strain genomes for metagenomic binning, comparative biology and taxonomic classification.</title>
        <authorList>
            <person name="Goeker M."/>
        </authorList>
    </citation>
    <scope>NUCLEOTIDE SEQUENCE [LARGE SCALE GENOMIC DNA]</scope>
    <source>
        <strain evidence="6 7">DSM 23491</strain>
    </source>
</reference>
<evidence type="ECO:0000313" key="7">
    <source>
        <dbReference type="Proteomes" id="UP001519273"/>
    </source>
</evidence>
<dbReference type="RefSeq" id="WP_209847661.1">
    <property type="nucleotide sequence ID" value="NZ_CBCRVE010000003.1"/>
</dbReference>
<evidence type="ECO:0000313" key="6">
    <source>
        <dbReference type="EMBL" id="MBP1936668.1"/>
    </source>
</evidence>
<dbReference type="PROSITE" id="PS51194">
    <property type="entry name" value="HELICASE_CTER"/>
    <property type="match status" value="1"/>
</dbReference>
<dbReference type="Pfam" id="PF00271">
    <property type="entry name" value="Helicase_C"/>
    <property type="match status" value="1"/>
</dbReference>
<dbReference type="SMART" id="SM00487">
    <property type="entry name" value="DEXDc"/>
    <property type="match status" value="1"/>
</dbReference>
<dbReference type="Proteomes" id="UP001519273">
    <property type="component" value="Unassembled WGS sequence"/>
</dbReference>
<dbReference type="InterPro" id="IPR027417">
    <property type="entry name" value="P-loop_NTPase"/>
</dbReference>
<proteinExistence type="predicted"/>
<dbReference type="GO" id="GO:0004386">
    <property type="term" value="F:helicase activity"/>
    <property type="evidence" value="ECO:0007669"/>
    <property type="project" value="UniProtKB-KW"/>
</dbReference>
<dbReference type="InterPro" id="IPR014001">
    <property type="entry name" value="Helicase_ATP-bd"/>
</dbReference>
<keyword evidence="6" id="KW-0378">Hydrolase</keyword>
<dbReference type="PANTHER" id="PTHR30580">
    <property type="entry name" value="PRIMOSOMAL PROTEIN N"/>
    <property type="match status" value="1"/>
</dbReference>
<comment type="caution">
    <text evidence="6">The sequence shown here is derived from an EMBL/GenBank/DDBJ whole genome shotgun (WGS) entry which is preliminary data.</text>
</comment>
<dbReference type="SUPFAM" id="SSF52540">
    <property type="entry name" value="P-loop containing nucleoside triphosphate hydrolases"/>
    <property type="match status" value="1"/>
</dbReference>
<keyword evidence="7" id="KW-1185">Reference proteome</keyword>
<feature type="domain" description="Helicase C-terminal" evidence="5">
    <location>
        <begin position="473"/>
        <end position="625"/>
    </location>
</feature>
<keyword evidence="1" id="KW-0547">Nucleotide-binding</keyword>
<dbReference type="SMART" id="SM00490">
    <property type="entry name" value="HELICc"/>
    <property type="match status" value="1"/>
</dbReference>
<keyword evidence="2" id="KW-0067">ATP-binding</keyword>
<protein>
    <submittedName>
        <fullName evidence="6">Late competence protein required for DNA uptake (Superfamily II DNA/RNA helicase)</fullName>
    </submittedName>
</protein>
<evidence type="ECO:0000256" key="2">
    <source>
        <dbReference type="ARBA" id="ARBA00022840"/>
    </source>
</evidence>
<evidence type="ECO:0000256" key="1">
    <source>
        <dbReference type="ARBA" id="ARBA00022741"/>
    </source>
</evidence>
<dbReference type="InterPro" id="IPR006935">
    <property type="entry name" value="Helicase/UvrB_N"/>
</dbReference>
<dbReference type="PROSITE" id="PS51192">
    <property type="entry name" value="HELICASE_ATP_BIND_1"/>
    <property type="match status" value="1"/>
</dbReference>
<organism evidence="6 7">
    <name type="scientific">Paenibacillus sediminis</name>
    <dbReference type="NCBI Taxonomy" id="664909"/>
    <lineage>
        <taxon>Bacteria</taxon>
        <taxon>Bacillati</taxon>
        <taxon>Bacillota</taxon>
        <taxon>Bacilli</taxon>
        <taxon>Bacillales</taxon>
        <taxon>Paenibacillaceae</taxon>
        <taxon>Paenibacillus</taxon>
    </lineage>
</organism>
<dbReference type="InterPro" id="IPR001650">
    <property type="entry name" value="Helicase_C-like"/>
</dbReference>
<dbReference type="Pfam" id="PF04851">
    <property type="entry name" value="ResIII"/>
    <property type="match status" value="1"/>
</dbReference>
<dbReference type="EMBL" id="JAGGKP010000002">
    <property type="protein sequence ID" value="MBP1936668.1"/>
    <property type="molecule type" value="Genomic_DNA"/>
</dbReference>
<keyword evidence="6" id="KW-0347">Helicase</keyword>
<gene>
    <name evidence="6" type="ORF">J2Z20_001549</name>
</gene>
<evidence type="ECO:0000259" key="4">
    <source>
        <dbReference type="PROSITE" id="PS51192"/>
    </source>
</evidence>
<sequence length="631" mass="69984">MRAAVYAVQCKNRWEVRISIDLRVDLIWWTSGAAGDARKIWLLSSGMPLGWAVKLRDRFQAEERNINDWTLWMRHGLKREHADEIEGIIEWLVEDRQAGLLWDRASGWTAIAEEQWKCLSGVDGLMDSDLTLVREQQELVRRAILIAELLVGRSLLEAELQQLLAEAAPDLSASWRTAVQLAHLQGRLHLTAALAPEERGLRRKNPRCRRCGSELLRRTACASCGSPACAYCEACLALGRSRACALLLRTAAFPAVHGTAGMAPTAAALGRWGLSPAQREAAGAALGFLAAPAKRAAKPAQFLLWAVTGAGKTEMIFPLIQSILDTRGRVLIATPRRDVVLELSPRIAKAFPSETVSTLYGGSEERWQEGSITLATTHQLMRFYHAFDLVIIDELDAFPYHNDPMLAFAAREACKSDGKFIFLSATPPLALQREIERGKLAHAKVPVRFHRHPLPVPKRISMNSVARCIQKRSLPSALIEALERSIHRGAQIFLFVSRIRHIDPIVELLKQSFGDIPIAGTSSQDSARGDKVLAFRSADIRLLVTTTILERGVTVPRSDVFILDADSNLFDEASLVQMAGRAGRSKDDPAGNVIFAAREWTRSQKLAVKQIKEMNKIAYSKGYLIDSPRLK</sequence>
<feature type="domain" description="Helicase ATP-binding" evidence="4">
    <location>
        <begin position="293"/>
        <end position="445"/>
    </location>
</feature>
<dbReference type="Gene3D" id="3.40.50.300">
    <property type="entry name" value="P-loop containing nucleotide triphosphate hydrolases"/>
    <property type="match status" value="2"/>
</dbReference>
<evidence type="ECO:0000259" key="5">
    <source>
        <dbReference type="PROSITE" id="PS51194"/>
    </source>
</evidence>
<accession>A0ABS4H2C7</accession>
<keyword evidence="3" id="KW-0238">DNA-binding</keyword>